<dbReference type="EC" id="3.5.1.98" evidence="3"/>
<dbReference type="GO" id="GO:0141221">
    <property type="term" value="F:histone deacetylase activity, hydrolytic mechanism"/>
    <property type="evidence" value="ECO:0007669"/>
    <property type="project" value="UniProtKB-EC"/>
</dbReference>
<evidence type="ECO:0000256" key="9">
    <source>
        <dbReference type="ARBA" id="ARBA00023242"/>
    </source>
</evidence>
<dbReference type="Proteomes" id="UP000076738">
    <property type="component" value="Unassembled WGS sequence"/>
</dbReference>
<comment type="similarity">
    <text evidence="2">Belongs to the histone deacetylase family. HD type 1 subfamily.</text>
</comment>
<evidence type="ECO:0000313" key="12">
    <source>
        <dbReference type="EMBL" id="KZO99790.1"/>
    </source>
</evidence>
<reference evidence="12 13" key="1">
    <citation type="journal article" date="2016" name="Mol. Biol. Evol.">
        <title>Comparative Genomics of Early-Diverging Mushroom-Forming Fungi Provides Insights into the Origins of Lignocellulose Decay Capabilities.</title>
        <authorList>
            <person name="Nagy L.G."/>
            <person name="Riley R."/>
            <person name="Tritt A."/>
            <person name="Adam C."/>
            <person name="Daum C."/>
            <person name="Floudas D."/>
            <person name="Sun H."/>
            <person name="Yadav J.S."/>
            <person name="Pangilinan J."/>
            <person name="Larsson K.H."/>
            <person name="Matsuura K."/>
            <person name="Barry K."/>
            <person name="Labutti K."/>
            <person name="Kuo R."/>
            <person name="Ohm R.A."/>
            <person name="Bhattacharya S.S."/>
            <person name="Shirouzu T."/>
            <person name="Yoshinaga Y."/>
            <person name="Martin F.M."/>
            <person name="Grigoriev I.V."/>
            <person name="Hibbett D.S."/>
        </authorList>
    </citation>
    <scope>NUCLEOTIDE SEQUENCE [LARGE SCALE GENOMIC DNA]</scope>
    <source>
        <strain evidence="12 13">TUFC12733</strain>
    </source>
</reference>
<organism evidence="12 13">
    <name type="scientific">Calocera viscosa (strain TUFC12733)</name>
    <dbReference type="NCBI Taxonomy" id="1330018"/>
    <lineage>
        <taxon>Eukaryota</taxon>
        <taxon>Fungi</taxon>
        <taxon>Dikarya</taxon>
        <taxon>Basidiomycota</taxon>
        <taxon>Agaricomycotina</taxon>
        <taxon>Dacrymycetes</taxon>
        <taxon>Dacrymycetales</taxon>
        <taxon>Dacrymycetaceae</taxon>
        <taxon>Calocera</taxon>
    </lineage>
</organism>
<keyword evidence="13" id="KW-1185">Reference proteome</keyword>
<keyword evidence="7" id="KW-0805">Transcription regulation</keyword>
<dbReference type="PRINTS" id="PR01270">
    <property type="entry name" value="HDASUPER"/>
</dbReference>
<dbReference type="GO" id="GO:0031507">
    <property type="term" value="P:heterochromatin formation"/>
    <property type="evidence" value="ECO:0007669"/>
    <property type="project" value="TreeGrafter"/>
</dbReference>
<dbReference type="Gene3D" id="3.40.800.20">
    <property type="entry name" value="Histone deacetylase domain"/>
    <property type="match status" value="1"/>
</dbReference>
<evidence type="ECO:0000256" key="4">
    <source>
        <dbReference type="ARBA" id="ARBA00022491"/>
    </source>
</evidence>
<keyword evidence="6" id="KW-0156">Chromatin regulator</keyword>
<dbReference type="GO" id="GO:0005634">
    <property type="term" value="C:nucleus"/>
    <property type="evidence" value="ECO:0007669"/>
    <property type="project" value="UniProtKB-SubCell"/>
</dbReference>
<dbReference type="AlphaFoldDB" id="A0A167QIF9"/>
<dbReference type="InterPro" id="IPR023696">
    <property type="entry name" value="Ureohydrolase_dom_sf"/>
</dbReference>
<evidence type="ECO:0000256" key="8">
    <source>
        <dbReference type="ARBA" id="ARBA00023163"/>
    </source>
</evidence>
<keyword evidence="8" id="KW-0804">Transcription</keyword>
<dbReference type="InterPro" id="IPR023801">
    <property type="entry name" value="His_deacetylse_dom"/>
</dbReference>
<comment type="subcellular location">
    <subcellularLocation>
        <location evidence="1">Nucleus</location>
    </subcellularLocation>
</comment>
<dbReference type="STRING" id="1330018.A0A167QIF9"/>
<dbReference type="Pfam" id="PF00850">
    <property type="entry name" value="Hist_deacetyl"/>
    <property type="match status" value="1"/>
</dbReference>
<protein>
    <recommendedName>
        <fullName evidence="3">histone deacetylase</fullName>
        <ecNumber evidence="3">3.5.1.98</ecNumber>
    </recommendedName>
</protein>
<dbReference type="InterPro" id="IPR037138">
    <property type="entry name" value="His_deacetylse_dom_sf"/>
</dbReference>
<accession>A0A167QIF9</accession>
<keyword evidence="9" id="KW-0539">Nucleus</keyword>
<gene>
    <name evidence="12" type="ORF">CALVIDRAFT_494698</name>
</gene>
<dbReference type="EMBL" id="KV417271">
    <property type="protein sequence ID" value="KZO99790.1"/>
    <property type="molecule type" value="Genomic_DNA"/>
</dbReference>
<evidence type="ECO:0000256" key="1">
    <source>
        <dbReference type="ARBA" id="ARBA00004123"/>
    </source>
</evidence>
<evidence type="ECO:0000256" key="2">
    <source>
        <dbReference type="ARBA" id="ARBA00006457"/>
    </source>
</evidence>
<evidence type="ECO:0000256" key="10">
    <source>
        <dbReference type="SAM" id="MobiDB-lite"/>
    </source>
</evidence>
<dbReference type="OrthoDB" id="73273at2759"/>
<keyword evidence="4" id="KW-0678">Repressor</keyword>
<dbReference type="InterPro" id="IPR000286">
    <property type="entry name" value="HDACs"/>
</dbReference>
<evidence type="ECO:0000256" key="3">
    <source>
        <dbReference type="ARBA" id="ARBA00012111"/>
    </source>
</evidence>
<evidence type="ECO:0000256" key="6">
    <source>
        <dbReference type="ARBA" id="ARBA00022853"/>
    </source>
</evidence>
<sequence>MTDQQDDAHDAHDAQDHQEKQERQTRQVVLLFSPALMSLASLLPSNPNRSRLLHALLHAYGLLTPFTSETHGSQDVAEEDGGTQRERTVFRILKPVPATREQLEGYHEREYVQYLLDDSAGDADAAETATLDDLGLSDDCPPFPHLPAYALLVAGASLTAASALTRGVATHAMHWEGGRHHAHRGRAAGFCYVQDVVLAIQRLRALPPPEQGSLGPQRRARVLYLDLDLHYSDAVSQAFANGKGGVLTISLHHSAPGFYPATAQAVLTPADTGDPYTVSLPLARGASDASYARIWPAIERLQRAFEPEYLVVQCGLDALSGDPCRTFNLGLARECEGSMGWMVERVLGWGHKTLFLGGGGYDSANAARAWTYLTALIAGRPLDVGADIPDHAFFEQYAPSFTLDVPEGTMRDENTPEALEGIVMVVDVLADRIRGMRGR</sequence>
<dbReference type="PANTHER" id="PTHR10625">
    <property type="entry name" value="HISTONE DEACETYLASE HDAC1-RELATED"/>
    <property type="match status" value="1"/>
</dbReference>
<keyword evidence="5" id="KW-0378">Hydrolase</keyword>
<feature type="region of interest" description="Disordered" evidence="10">
    <location>
        <begin position="1"/>
        <end position="24"/>
    </location>
</feature>
<feature type="domain" description="Histone deacetylase" evidence="11">
    <location>
        <begin position="88"/>
        <end position="375"/>
    </location>
</feature>
<name>A0A167QIF9_CALVF</name>
<dbReference type="SUPFAM" id="SSF52768">
    <property type="entry name" value="Arginase/deacetylase"/>
    <property type="match status" value="1"/>
</dbReference>
<evidence type="ECO:0000256" key="7">
    <source>
        <dbReference type="ARBA" id="ARBA00023015"/>
    </source>
</evidence>
<proteinExistence type="inferred from homology"/>
<dbReference type="PANTHER" id="PTHR10625:SF14">
    <property type="entry name" value="HISTONE DEACETYLASE 8"/>
    <property type="match status" value="1"/>
</dbReference>
<evidence type="ECO:0000256" key="5">
    <source>
        <dbReference type="ARBA" id="ARBA00022801"/>
    </source>
</evidence>
<evidence type="ECO:0000313" key="13">
    <source>
        <dbReference type="Proteomes" id="UP000076738"/>
    </source>
</evidence>
<evidence type="ECO:0000259" key="11">
    <source>
        <dbReference type="Pfam" id="PF00850"/>
    </source>
</evidence>